<accession>A0ABU1W236</accession>
<keyword evidence="2" id="KW-1185">Reference proteome</keyword>
<dbReference type="Gene3D" id="2.60.40.3010">
    <property type="match status" value="1"/>
</dbReference>
<sequence>MSDDNAGYQLKWSQVSGLALQLSNSTEQSLTIKAPTINEDTTAVLRLTLTDSAGQSVSDELTVSLKNNKLPTITATTLPALTEKSEAQLQVNVADPDGVVQSVQWQQLSGPVMQLTDTNKPQVKIQVPAVTTTEVARLRINVTDDDGEVSVLEKDVQIDPLWQQVHVSGYLSAKNMAGARVLAVVNNEIFHTVADASSGYSLTLKLDDDAESDFVIIKAESAAKPGMELFATVPSVLTQDPTLVTNLTPYSTAVVAMTARANQGVLPYSIDDLLHAEPRMVAAEVAEASILIAAFAEQDQVALPAGMLSVFSTIMQPNTYVGFKNALLQTQHDLLFQLSEDLPLNTIHRVDFTEAELSAGLRLTELDTEEYIPGGNRFYQFLPENKTRVADKTSSFEGLWSVLTGVLVSQVNVDDAPLYWLDVERHELGLDPEQLIWLQQAGITRLNVKLNLLAERLIRLSQSAGQGLYWRQIRIGYQVQPVWLKGELMESLPQEIETYDYMWGKALNSESLEVSERDLAGVWSLPLYKANDEFFAEQLQPQELVLQQNGEGYSRTSAETFVWRVRLDQNQQSVLTLSFSDGQKMDIRLLAQTIAGYQADLLYLNDQMQWLAADQREIKRL</sequence>
<proteinExistence type="predicted"/>
<dbReference type="Proteomes" id="UP001257909">
    <property type="component" value="Unassembled WGS sequence"/>
</dbReference>
<organism evidence="1 2">
    <name type="scientific">Rheinheimera soli</name>
    <dbReference type="NCBI Taxonomy" id="443616"/>
    <lineage>
        <taxon>Bacteria</taxon>
        <taxon>Pseudomonadati</taxon>
        <taxon>Pseudomonadota</taxon>
        <taxon>Gammaproteobacteria</taxon>
        <taxon>Chromatiales</taxon>
        <taxon>Chromatiaceae</taxon>
        <taxon>Rheinheimera</taxon>
    </lineage>
</organism>
<protein>
    <submittedName>
        <fullName evidence="1">Uncharacterized protein</fullName>
    </submittedName>
</protein>
<gene>
    <name evidence="1" type="ORF">J2W69_002954</name>
</gene>
<dbReference type="Gene3D" id="2.60.40.10">
    <property type="entry name" value="Immunoglobulins"/>
    <property type="match status" value="1"/>
</dbReference>
<dbReference type="RefSeq" id="WP_310279803.1">
    <property type="nucleotide sequence ID" value="NZ_JAVDWR010000011.1"/>
</dbReference>
<dbReference type="EMBL" id="JAVDWR010000011">
    <property type="protein sequence ID" value="MDR7121997.1"/>
    <property type="molecule type" value="Genomic_DNA"/>
</dbReference>
<evidence type="ECO:0000313" key="1">
    <source>
        <dbReference type="EMBL" id="MDR7121997.1"/>
    </source>
</evidence>
<reference evidence="1 2" key="1">
    <citation type="submission" date="2023-07" db="EMBL/GenBank/DDBJ databases">
        <title>Sorghum-associated microbial communities from plants grown in Nebraska, USA.</title>
        <authorList>
            <person name="Schachtman D."/>
        </authorList>
    </citation>
    <scope>NUCLEOTIDE SEQUENCE [LARGE SCALE GENOMIC DNA]</scope>
    <source>
        <strain evidence="1 2">4138</strain>
    </source>
</reference>
<dbReference type="InterPro" id="IPR013783">
    <property type="entry name" value="Ig-like_fold"/>
</dbReference>
<evidence type="ECO:0000313" key="2">
    <source>
        <dbReference type="Proteomes" id="UP001257909"/>
    </source>
</evidence>
<comment type="caution">
    <text evidence="1">The sequence shown here is derived from an EMBL/GenBank/DDBJ whole genome shotgun (WGS) entry which is preliminary data.</text>
</comment>
<name>A0ABU1W236_9GAMM</name>